<evidence type="ECO:0000313" key="5">
    <source>
        <dbReference type="EMBL" id="NFN34494.1"/>
    </source>
</evidence>
<proteinExistence type="predicted"/>
<keyword evidence="2 4" id="KW-0808">Transferase</keyword>
<evidence type="ECO:0000313" key="4">
    <source>
        <dbReference type="EMBL" id="NFF87367.1"/>
    </source>
</evidence>
<keyword evidence="1" id="KW-0328">Glycosyltransferase</keyword>
<dbReference type="Gene3D" id="3.90.550.10">
    <property type="entry name" value="Spore Coat Polysaccharide Biosynthesis Protein SpsA, Chain A"/>
    <property type="match status" value="1"/>
</dbReference>
<dbReference type="InterPro" id="IPR029044">
    <property type="entry name" value="Nucleotide-diphossugar_trans"/>
</dbReference>
<protein>
    <submittedName>
        <fullName evidence="4">Glycosyltransferase</fullName>
    </submittedName>
</protein>
<dbReference type="EMBL" id="SWVK01000005">
    <property type="protein sequence ID" value="NFN34494.1"/>
    <property type="molecule type" value="Genomic_DNA"/>
</dbReference>
<dbReference type="Proteomes" id="UP000473681">
    <property type="component" value="Unassembled WGS sequence"/>
</dbReference>
<dbReference type="OrthoDB" id="9807674at2"/>
<dbReference type="AlphaFoldDB" id="A0A0M1LVE5"/>
<evidence type="ECO:0000259" key="3">
    <source>
        <dbReference type="Pfam" id="PF00535"/>
    </source>
</evidence>
<feature type="domain" description="Glycosyltransferase 2-like" evidence="3">
    <location>
        <begin position="20"/>
        <end position="186"/>
    </location>
</feature>
<organism evidence="4 7">
    <name type="scientific">Clostridium botulinum</name>
    <dbReference type="NCBI Taxonomy" id="1491"/>
    <lineage>
        <taxon>Bacteria</taxon>
        <taxon>Bacillati</taxon>
        <taxon>Bacillota</taxon>
        <taxon>Clostridia</taxon>
        <taxon>Eubacteriales</taxon>
        <taxon>Clostridiaceae</taxon>
        <taxon>Clostridium</taxon>
    </lineage>
</organism>
<gene>
    <name evidence="4" type="ORF">FC774_05695</name>
    <name evidence="5" type="ORF">FDB51_04975</name>
</gene>
<dbReference type="GO" id="GO:0016757">
    <property type="term" value="F:glycosyltransferase activity"/>
    <property type="evidence" value="ECO:0007669"/>
    <property type="project" value="UniProtKB-KW"/>
</dbReference>
<accession>A0A0M1LVE5</accession>
<sequence length="335" mass="39282">MIKNDNNLNDNIKNSEVLISIIMPIYKAEDYLNNSITSILNQTLENFELILVDDGSPDNSGKICDELALNDNRIKVIHKENGGASTARNAGLDIAQGEFIAFVDSDDWIEPNMFETLFNLAKEHNADISQCNYIKVENEDEKIINDDKEIIISFNNIESLNNLYNEMYVSTVVLWNKIYKKSLFNKIRFPNMRIFEDEAIMYKLLFESKKLVYTNKKLYYYRNTPDSIMNAKFDKKRLCMLDVFDEKVEFMSKLNNEHLYAKTLKWYMWSIIDLYYGCINNISDDHETINLIKNKAIDVSKKYSNSPSHEFKWIILFSLFNKTPKLYKTVMNILN</sequence>
<dbReference type="RefSeq" id="WP_053342470.1">
    <property type="nucleotide sequence ID" value="NZ_LFPD01000015.1"/>
</dbReference>
<evidence type="ECO:0000313" key="6">
    <source>
        <dbReference type="Proteomes" id="UP000473681"/>
    </source>
</evidence>
<dbReference type="EMBL" id="SWOV01000010">
    <property type="protein sequence ID" value="NFF87367.1"/>
    <property type="molecule type" value="Genomic_DNA"/>
</dbReference>
<dbReference type="Pfam" id="PF00535">
    <property type="entry name" value="Glycos_transf_2"/>
    <property type="match status" value="1"/>
</dbReference>
<dbReference type="Proteomes" id="UP000476820">
    <property type="component" value="Unassembled WGS sequence"/>
</dbReference>
<dbReference type="SUPFAM" id="SSF53448">
    <property type="entry name" value="Nucleotide-diphospho-sugar transferases"/>
    <property type="match status" value="1"/>
</dbReference>
<name>A0A0M1LVE5_CLOBO</name>
<comment type="caution">
    <text evidence="4">The sequence shown here is derived from an EMBL/GenBank/DDBJ whole genome shotgun (WGS) entry which is preliminary data.</text>
</comment>
<evidence type="ECO:0000256" key="1">
    <source>
        <dbReference type="ARBA" id="ARBA00022676"/>
    </source>
</evidence>
<reference evidence="6 7" key="1">
    <citation type="submission" date="2019-04" db="EMBL/GenBank/DDBJ databases">
        <title>Genome sequencing of Clostridium botulinum Groups I-IV and Clostridium butyricum.</title>
        <authorList>
            <person name="Brunt J."/>
            <person name="Van Vliet A.H.M."/>
            <person name="Stringer S.C."/>
            <person name="Carter A.T."/>
            <person name="Peck M.W."/>
        </authorList>
    </citation>
    <scope>NUCLEOTIDE SEQUENCE [LARGE SCALE GENOMIC DNA]</scope>
    <source>
        <strain evidence="4 7">1605</strain>
        <strain evidence="5 6">CB-K-33E</strain>
    </source>
</reference>
<dbReference type="InterPro" id="IPR001173">
    <property type="entry name" value="Glyco_trans_2-like"/>
</dbReference>
<evidence type="ECO:0000256" key="2">
    <source>
        <dbReference type="ARBA" id="ARBA00022679"/>
    </source>
</evidence>
<evidence type="ECO:0000313" key="7">
    <source>
        <dbReference type="Proteomes" id="UP000476820"/>
    </source>
</evidence>
<dbReference type="PANTHER" id="PTHR22916:SF51">
    <property type="entry name" value="GLYCOSYLTRANSFERASE EPSH-RELATED"/>
    <property type="match status" value="1"/>
</dbReference>
<dbReference type="PANTHER" id="PTHR22916">
    <property type="entry name" value="GLYCOSYLTRANSFERASE"/>
    <property type="match status" value="1"/>
</dbReference>
<dbReference type="CDD" id="cd00761">
    <property type="entry name" value="Glyco_tranf_GTA_type"/>
    <property type="match status" value="1"/>
</dbReference>